<feature type="compositionally biased region" description="Basic residues" evidence="1">
    <location>
        <begin position="1"/>
        <end position="11"/>
    </location>
</feature>
<name>A0A9K3GHY1_9EUKA</name>
<feature type="compositionally biased region" description="Basic and acidic residues" evidence="1">
    <location>
        <begin position="105"/>
        <end position="115"/>
    </location>
</feature>
<keyword evidence="3" id="KW-1185">Reference proteome</keyword>
<feature type="compositionally biased region" description="Basic and acidic residues" evidence="1">
    <location>
        <begin position="131"/>
        <end position="142"/>
    </location>
</feature>
<accession>A0A9K3GHY1</accession>
<dbReference type="AlphaFoldDB" id="A0A9K3GHY1"/>
<reference evidence="2 3" key="1">
    <citation type="journal article" date="2018" name="PLoS ONE">
        <title>The draft genome of Kipferlia bialata reveals reductive genome evolution in fornicate parasites.</title>
        <authorList>
            <person name="Tanifuji G."/>
            <person name="Takabayashi S."/>
            <person name="Kume K."/>
            <person name="Takagi M."/>
            <person name="Nakayama T."/>
            <person name="Kamikawa R."/>
            <person name="Inagaki Y."/>
            <person name="Hashimoto T."/>
        </authorList>
    </citation>
    <scope>NUCLEOTIDE SEQUENCE [LARGE SCALE GENOMIC DNA]</scope>
    <source>
        <strain evidence="2">NY0173</strain>
    </source>
</reference>
<sequence>MMRIHLRRKHPQLWNYLQDREPDAPMSPLNTKAAKKAPSPMPSVPSPSVPVVPEVEAEGEGEREKGTRGRGRMSRAERAKEREREREREREKEKLPRRRGRKAAQRVESEPEAPRPKMTATQKRRAAAQQKAREKEEAERERLANIEAEAWRLDRERCRAQYDPRTYLADEALLIRQSTLPASLLPPVPSTAPAEPAKAKRGPRRPVRREGKIRGLPRRGEVAVDVTLTEGLSYELLMAVRQLDYERSLQ</sequence>
<gene>
    <name evidence="2" type="ORF">KIPB_004626</name>
</gene>
<evidence type="ECO:0000313" key="2">
    <source>
        <dbReference type="EMBL" id="GIQ83322.1"/>
    </source>
</evidence>
<proteinExistence type="predicted"/>
<comment type="caution">
    <text evidence="2">The sequence shown here is derived from an EMBL/GenBank/DDBJ whole genome shotgun (WGS) entry which is preliminary data.</text>
</comment>
<feature type="compositionally biased region" description="Basic residues" evidence="1">
    <location>
        <begin position="95"/>
        <end position="104"/>
    </location>
</feature>
<feature type="region of interest" description="Disordered" evidence="1">
    <location>
        <begin position="185"/>
        <end position="214"/>
    </location>
</feature>
<protein>
    <submittedName>
        <fullName evidence="2">Uncharacterized protein</fullName>
    </submittedName>
</protein>
<evidence type="ECO:0000313" key="3">
    <source>
        <dbReference type="Proteomes" id="UP000265618"/>
    </source>
</evidence>
<feature type="region of interest" description="Disordered" evidence="1">
    <location>
        <begin position="1"/>
        <end position="142"/>
    </location>
</feature>
<dbReference type="EMBL" id="BDIP01001003">
    <property type="protein sequence ID" value="GIQ83322.1"/>
    <property type="molecule type" value="Genomic_DNA"/>
</dbReference>
<dbReference type="Proteomes" id="UP000265618">
    <property type="component" value="Unassembled WGS sequence"/>
</dbReference>
<feature type="compositionally biased region" description="Basic and acidic residues" evidence="1">
    <location>
        <begin position="74"/>
        <end position="94"/>
    </location>
</feature>
<organism evidence="2 3">
    <name type="scientific">Kipferlia bialata</name>
    <dbReference type="NCBI Taxonomy" id="797122"/>
    <lineage>
        <taxon>Eukaryota</taxon>
        <taxon>Metamonada</taxon>
        <taxon>Carpediemonas-like organisms</taxon>
        <taxon>Kipferlia</taxon>
    </lineage>
</organism>
<evidence type="ECO:0000256" key="1">
    <source>
        <dbReference type="SAM" id="MobiDB-lite"/>
    </source>
</evidence>
<feature type="compositionally biased region" description="Pro residues" evidence="1">
    <location>
        <begin position="39"/>
        <end position="50"/>
    </location>
</feature>